<keyword evidence="4" id="KW-1185">Reference proteome</keyword>
<dbReference type="OrthoDB" id="4402999at2"/>
<accession>A0A076NM39</accession>
<evidence type="ECO:0000313" key="2">
    <source>
        <dbReference type="EMBL" id="AIJ34418.1"/>
    </source>
</evidence>
<dbReference type="RefSeq" id="WP_038593115.1">
    <property type="nucleotide sequence ID" value="NZ_CP009211.1"/>
</dbReference>
<proteinExistence type="predicted"/>
<name>A0A076NM39_9CORY</name>
<keyword evidence="1" id="KW-1133">Transmembrane helix</keyword>
<evidence type="ECO:0000313" key="3">
    <source>
        <dbReference type="EMBL" id="SNV87030.1"/>
    </source>
</evidence>
<evidence type="ECO:0000313" key="4">
    <source>
        <dbReference type="Proteomes" id="UP000028780"/>
    </source>
</evidence>
<dbReference type="KEGG" id="cii:CIMIT_11505"/>
<keyword evidence="1" id="KW-0812">Transmembrane</keyword>
<dbReference type="Proteomes" id="UP000028780">
    <property type="component" value="Chromosome"/>
</dbReference>
<dbReference type="EMBL" id="LT906467">
    <property type="protein sequence ID" value="SNV87030.1"/>
    <property type="molecule type" value="Genomic_DNA"/>
</dbReference>
<dbReference type="EMBL" id="CP009211">
    <property type="protein sequence ID" value="AIJ34418.1"/>
    <property type="molecule type" value="Genomic_DNA"/>
</dbReference>
<protein>
    <submittedName>
        <fullName evidence="2">Uncharacterized protein</fullName>
    </submittedName>
</protein>
<reference evidence="2 4" key="1">
    <citation type="submission" date="2014-08" db="EMBL/GenBank/DDBJ databases">
        <title>Complete genome sequence of Corynebacterium imitans DSM 44264, isolated from a five-month-old boy with suspected pharyngeal diphtheria.</title>
        <authorList>
            <person name="Mollmann S."/>
            <person name="Albersmeier A."/>
            <person name="Ruckert C."/>
            <person name="Tauch A."/>
        </authorList>
    </citation>
    <scope>NUCLEOTIDE SEQUENCE [LARGE SCALE GENOMIC DNA]</scope>
    <source>
        <strain evidence="2 4">DSM 44264</strain>
    </source>
</reference>
<evidence type="ECO:0000256" key="1">
    <source>
        <dbReference type="SAM" id="Phobius"/>
    </source>
</evidence>
<dbReference type="HOGENOM" id="CLU_1037139_0_0_11"/>
<sequence>MLTCGGFAVPAAHAAPAVQTAQVCTVELDTEEFLKATDTAHRYLEREERLSQDRYASFLAAFPELASVETDVRRRIRDEELGIYLANEHFADPSTIEYRYAVERFAELGLPEDVAAWYLSRHAPTRTNVTPPMDEIEKYHALVATKGHIPVGAEDQAWFIHTGLATDTAGIAAGLQERFPQLTAPLAQRWAEKLATTPTYDNFRAVDAYAERFEAARHECKAQNLAGAKPQVPDLQPAASPGWPLITGIVMLLGLLGYGAFAYVTFYA</sequence>
<feature type="transmembrane region" description="Helical" evidence="1">
    <location>
        <begin position="243"/>
        <end position="266"/>
    </location>
</feature>
<reference evidence="3 5" key="2">
    <citation type="submission" date="2017-06" db="EMBL/GenBank/DDBJ databases">
        <authorList>
            <consortium name="Pathogen Informatics"/>
        </authorList>
    </citation>
    <scope>NUCLEOTIDE SEQUENCE [LARGE SCALE GENOMIC DNA]</scope>
    <source>
        <strain evidence="3 5">NCTC13015</strain>
    </source>
</reference>
<gene>
    <name evidence="2" type="ORF">CIMIT_11505</name>
    <name evidence="3" type="ORF">SAMEA4535761_02358</name>
</gene>
<evidence type="ECO:0000313" key="5">
    <source>
        <dbReference type="Proteomes" id="UP000215374"/>
    </source>
</evidence>
<organism evidence="2 4">
    <name type="scientific">Corynebacterium imitans</name>
    <dbReference type="NCBI Taxonomy" id="156978"/>
    <lineage>
        <taxon>Bacteria</taxon>
        <taxon>Bacillati</taxon>
        <taxon>Actinomycetota</taxon>
        <taxon>Actinomycetes</taxon>
        <taxon>Mycobacteriales</taxon>
        <taxon>Corynebacteriaceae</taxon>
        <taxon>Corynebacterium</taxon>
    </lineage>
</organism>
<dbReference type="STRING" id="156978.CIMIT_11505"/>
<keyword evidence="1" id="KW-0472">Membrane</keyword>
<dbReference type="AlphaFoldDB" id="A0A076NM39"/>
<dbReference type="Proteomes" id="UP000215374">
    <property type="component" value="Chromosome 1"/>
</dbReference>